<dbReference type="Gene3D" id="2.170.130.30">
    <property type="match status" value="1"/>
</dbReference>
<dbReference type="Proteomes" id="UP000309117">
    <property type="component" value="Unassembled WGS sequence"/>
</dbReference>
<comment type="caution">
    <text evidence="2">The sequence shown here is derived from an EMBL/GenBank/DDBJ whole genome shotgun (WGS) entry which is preliminary data.</text>
</comment>
<dbReference type="InterPro" id="IPR027954">
    <property type="entry name" value="Transcobalamin-like_C"/>
</dbReference>
<sequence>MTINKKVSTVITATILTFTLAGCSNNKSTQTKKNNQISVTYTLKDNKKTLDSKTVKVNKKAKVLTGLQKAWKVKQTKGFITSIDGHSQNPKKKIYWTYTINGKWAQKGANQQVVNNKDKVKFTLAKVK</sequence>
<dbReference type="PROSITE" id="PS51257">
    <property type="entry name" value="PROKAR_LIPOPROTEIN"/>
    <property type="match status" value="1"/>
</dbReference>
<protein>
    <submittedName>
        <fullName evidence="2">DUF4430 domain-containing protein</fullName>
    </submittedName>
</protein>
<reference evidence="2 3" key="1">
    <citation type="submission" date="2019-04" db="EMBL/GenBank/DDBJ databases">
        <title>Microbes associate with the intestines of laboratory mice.</title>
        <authorList>
            <person name="Navarre W."/>
            <person name="Wong E."/>
            <person name="Huang K."/>
            <person name="Tropini C."/>
            <person name="Ng K."/>
            <person name="Yu B."/>
        </authorList>
    </citation>
    <scope>NUCLEOTIDE SEQUENCE [LARGE SCALE GENOMIC DNA]</scope>
    <source>
        <strain evidence="2 3">NM61_E11</strain>
    </source>
</reference>
<dbReference type="RefSeq" id="WP_135960427.1">
    <property type="nucleotide sequence ID" value="NZ_AQFR02000001.1"/>
</dbReference>
<organism evidence="2 3">
    <name type="scientific">Lactobacillus intestinalis</name>
    <dbReference type="NCBI Taxonomy" id="151781"/>
    <lineage>
        <taxon>Bacteria</taxon>
        <taxon>Bacillati</taxon>
        <taxon>Bacillota</taxon>
        <taxon>Bacilli</taxon>
        <taxon>Lactobacillales</taxon>
        <taxon>Lactobacillaceae</taxon>
        <taxon>Lactobacillus</taxon>
    </lineage>
</organism>
<evidence type="ECO:0000313" key="3">
    <source>
        <dbReference type="Proteomes" id="UP000309117"/>
    </source>
</evidence>
<evidence type="ECO:0000259" key="1">
    <source>
        <dbReference type="Pfam" id="PF14478"/>
    </source>
</evidence>
<accession>A0A4V3REJ3</accession>
<dbReference type="Pfam" id="PF14478">
    <property type="entry name" value="DUF4430"/>
    <property type="match status" value="1"/>
</dbReference>
<dbReference type="EMBL" id="SRYV01000004">
    <property type="protein sequence ID" value="TGY16600.1"/>
    <property type="molecule type" value="Genomic_DNA"/>
</dbReference>
<evidence type="ECO:0000313" key="2">
    <source>
        <dbReference type="EMBL" id="TGY16600.1"/>
    </source>
</evidence>
<dbReference type="AlphaFoldDB" id="A0A4V3REJ3"/>
<proteinExistence type="predicted"/>
<feature type="domain" description="Transcobalamin-like C-terminal" evidence="1">
    <location>
        <begin position="62"/>
        <end position="125"/>
    </location>
</feature>
<name>A0A4V3REJ3_9LACO</name>
<gene>
    <name evidence="2" type="ORF">E5351_03305</name>
</gene>